<feature type="chain" id="PRO_5045261335" evidence="2">
    <location>
        <begin position="30"/>
        <end position="208"/>
    </location>
</feature>
<evidence type="ECO:0000256" key="1">
    <source>
        <dbReference type="ARBA" id="ARBA00022737"/>
    </source>
</evidence>
<name>A0ABW4D448_9LACO</name>
<keyword evidence="2" id="KW-0732">Signal</keyword>
<protein>
    <submittedName>
        <fullName evidence="4">MucBP domain-containing protein</fullName>
    </submittedName>
</protein>
<organism evidence="4 5">
    <name type="scientific">Levilactobacillus lanxiensis</name>
    <dbReference type="NCBI Taxonomy" id="2799568"/>
    <lineage>
        <taxon>Bacteria</taxon>
        <taxon>Bacillati</taxon>
        <taxon>Bacillota</taxon>
        <taxon>Bacilli</taxon>
        <taxon>Lactobacillales</taxon>
        <taxon>Lactobacillaceae</taxon>
        <taxon>Levilactobacillus</taxon>
    </lineage>
</organism>
<feature type="signal peptide" evidence="2">
    <location>
        <begin position="1"/>
        <end position="29"/>
    </location>
</feature>
<keyword evidence="1" id="KW-0677">Repeat</keyword>
<dbReference type="Pfam" id="PF06458">
    <property type="entry name" value="MucBP"/>
    <property type="match status" value="1"/>
</dbReference>
<feature type="domain" description="MucBP" evidence="3">
    <location>
        <begin position="35"/>
        <end position="99"/>
    </location>
</feature>
<proteinExistence type="predicted"/>
<sequence>MRTWWQRFNWLILVSILLGVGGTMTRAQAATTTGKVLVTYKVADGTILARKTLTGPVGQHYRTTYKNAQIDSRQYSWNKKQPKKFQGKFTKKTIHVQYKFLSALAFFRLWGKNSLQLTNIQMNGNHQIFDVSTSLKGSGYIQAINFSKGKVTVNGRRLTRGKTYHGKIGGTTFKTLLVSRKQVRATYLVKNKLHTFQFTASSWKWINQ</sequence>
<evidence type="ECO:0000313" key="4">
    <source>
        <dbReference type="EMBL" id="MFD1454797.1"/>
    </source>
</evidence>
<gene>
    <name evidence="4" type="ORF">ACFQ44_03740</name>
</gene>
<dbReference type="Proteomes" id="UP001597189">
    <property type="component" value="Unassembled WGS sequence"/>
</dbReference>
<dbReference type="InterPro" id="IPR009459">
    <property type="entry name" value="MucBP_dom"/>
</dbReference>
<dbReference type="EMBL" id="JBHTOD010000002">
    <property type="protein sequence ID" value="MFD1454797.1"/>
    <property type="molecule type" value="Genomic_DNA"/>
</dbReference>
<keyword evidence="5" id="KW-1185">Reference proteome</keyword>
<accession>A0ABW4D448</accession>
<evidence type="ECO:0000259" key="3">
    <source>
        <dbReference type="Pfam" id="PF06458"/>
    </source>
</evidence>
<reference evidence="5" key="1">
    <citation type="journal article" date="2019" name="Int. J. Syst. Evol. Microbiol.">
        <title>The Global Catalogue of Microorganisms (GCM) 10K type strain sequencing project: providing services to taxonomists for standard genome sequencing and annotation.</title>
        <authorList>
            <consortium name="The Broad Institute Genomics Platform"/>
            <consortium name="The Broad Institute Genome Sequencing Center for Infectious Disease"/>
            <person name="Wu L."/>
            <person name="Ma J."/>
        </authorList>
    </citation>
    <scope>NUCLEOTIDE SEQUENCE [LARGE SCALE GENOMIC DNA]</scope>
    <source>
        <strain evidence="5">CCM 8979</strain>
    </source>
</reference>
<evidence type="ECO:0000256" key="2">
    <source>
        <dbReference type="SAM" id="SignalP"/>
    </source>
</evidence>
<evidence type="ECO:0000313" key="5">
    <source>
        <dbReference type="Proteomes" id="UP001597189"/>
    </source>
</evidence>
<dbReference type="RefSeq" id="WP_203642949.1">
    <property type="nucleotide sequence ID" value="NZ_BOLN01000002.1"/>
</dbReference>
<comment type="caution">
    <text evidence="4">The sequence shown here is derived from an EMBL/GenBank/DDBJ whole genome shotgun (WGS) entry which is preliminary data.</text>
</comment>